<dbReference type="AlphaFoldDB" id="A0AAW7XMP4"/>
<dbReference type="Pfam" id="PF02589">
    <property type="entry name" value="LUD_dom"/>
    <property type="match status" value="1"/>
</dbReference>
<name>A0AAW7XMP4_9GAMM</name>
<sequence>MQINSPHFKESAKIALHDVGLQKALGNLKAGFPTKRAAAVARLPEFDQLRDEAAALKNHIIENLDIYLEEFEANVLKNGGHVHWCRTADDACKTVLDICKEVDAKTVTKGKSMVTEEINLNDFLEKNGIEPVETDLGEYILQLRGDHPSHIIAPAIHLNLEDVSDIFHEKHKRPKSDDPAVLMQEAREMLRKKFVAADVGITGANFCVAETGSTLIVTNEGNGDLTQTLPKTHIVVTSIEKVVPTLEDMTLFLRLLARSATGQEFSVYNTLSTGPKRAEDQDGPENFHVVLVDNGRSDMVGGELQDMLRCIRCSACMNHCPVYGAVGGHSYGWVYPGPMGSVLTPQMIGIEQAGLLPNASTFCGKCESVCPVRIPLPKLMRHWRENEFSKHLSPKAVRWGLGSWAFFAKRPRLYRWLSRAANKSMRLLGRQNGKISKLPMASGWTQFRDMPAPANRTFMDLYKTQKASEKSS</sequence>
<keyword evidence="1" id="KW-0813">Transport</keyword>
<dbReference type="PANTHER" id="PTHR47153">
    <property type="entry name" value="LACTATE UTILIZATION PROTEIN B"/>
    <property type="match status" value="1"/>
</dbReference>
<dbReference type="InterPro" id="IPR004452">
    <property type="entry name" value="LutB/LldF"/>
</dbReference>
<dbReference type="RefSeq" id="WP_303551313.1">
    <property type="nucleotide sequence ID" value="NZ_CAXHZV010000023.1"/>
</dbReference>
<dbReference type="GO" id="GO:0006089">
    <property type="term" value="P:lactate metabolic process"/>
    <property type="evidence" value="ECO:0007669"/>
    <property type="project" value="InterPro"/>
</dbReference>
<dbReference type="SUPFAM" id="SSF100950">
    <property type="entry name" value="NagB/RpiA/CoA transferase-like"/>
    <property type="match status" value="1"/>
</dbReference>
<reference evidence="9" key="1">
    <citation type="submission" date="2023-07" db="EMBL/GenBank/DDBJ databases">
        <title>Genome content predicts the carbon catabolic preferences of heterotrophic bacteria.</title>
        <authorList>
            <person name="Gralka M."/>
        </authorList>
    </citation>
    <scope>NUCLEOTIDE SEQUENCE</scope>
    <source>
        <strain evidence="9">I2M16</strain>
    </source>
</reference>
<feature type="domain" description="4Fe-4S ferredoxin-type" evidence="8">
    <location>
        <begin position="301"/>
        <end position="331"/>
    </location>
</feature>
<dbReference type="Gene3D" id="3.40.50.10420">
    <property type="entry name" value="NagB/RpiA/CoA transferase-like"/>
    <property type="match status" value="1"/>
</dbReference>
<comment type="caution">
    <text evidence="9">The sequence shown here is derived from an EMBL/GenBank/DDBJ whole genome shotgun (WGS) entry which is preliminary data.</text>
</comment>
<evidence type="ECO:0000256" key="6">
    <source>
        <dbReference type="ARBA" id="ARBA00023004"/>
    </source>
</evidence>
<dbReference type="InterPro" id="IPR017896">
    <property type="entry name" value="4Fe4S_Fe-S-bd"/>
</dbReference>
<evidence type="ECO:0000313" key="10">
    <source>
        <dbReference type="Proteomes" id="UP001169862"/>
    </source>
</evidence>
<keyword evidence="5" id="KW-0249">Electron transport</keyword>
<evidence type="ECO:0000256" key="5">
    <source>
        <dbReference type="ARBA" id="ARBA00022982"/>
    </source>
</evidence>
<dbReference type="InterPro" id="IPR017900">
    <property type="entry name" value="4Fe4S_Fe_S_CS"/>
</dbReference>
<evidence type="ECO:0000256" key="3">
    <source>
        <dbReference type="ARBA" id="ARBA00022723"/>
    </source>
</evidence>
<dbReference type="InterPro" id="IPR024569">
    <property type="entry name" value="LutB_C"/>
</dbReference>
<protein>
    <submittedName>
        <fullName evidence="9">LutB/LldF family L-lactate oxidation iron-sulfur protein</fullName>
    </submittedName>
</protein>
<dbReference type="InterPro" id="IPR003741">
    <property type="entry name" value="LUD_dom"/>
</dbReference>
<keyword evidence="2" id="KW-0004">4Fe-4S</keyword>
<evidence type="ECO:0000313" key="9">
    <source>
        <dbReference type="EMBL" id="MDO6454564.1"/>
    </source>
</evidence>
<gene>
    <name evidence="9" type="ORF">Q4490_13400</name>
</gene>
<dbReference type="Gene3D" id="1.10.1060.10">
    <property type="entry name" value="Alpha-helical ferredoxin"/>
    <property type="match status" value="1"/>
</dbReference>
<keyword evidence="4" id="KW-0677">Repeat</keyword>
<dbReference type="GO" id="GO:0051539">
    <property type="term" value="F:4 iron, 4 sulfur cluster binding"/>
    <property type="evidence" value="ECO:0007669"/>
    <property type="project" value="UniProtKB-KW"/>
</dbReference>
<dbReference type="SUPFAM" id="SSF46548">
    <property type="entry name" value="alpha-helical ferredoxin"/>
    <property type="match status" value="1"/>
</dbReference>
<dbReference type="EMBL" id="JAUOPG010000009">
    <property type="protein sequence ID" value="MDO6454564.1"/>
    <property type="molecule type" value="Genomic_DNA"/>
</dbReference>
<organism evidence="9 10">
    <name type="scientific">Neptunomonas phycophila</name>
    <dbReference type="NCBI Taxonomy" id="1572645"/>
    <lineage>
        <taxon>Bacteria</taxon>
        <taxon>Pseudomonadati</taxon>
        <taxon>Pseudomonadota</taxon>
        <taxon>Gammaproteobacteria</taxon>
        <taxon>Oceanospirillales</taxon>
        <taxon>Oceanospirillaceae</taxon>
        <taxon>Neptunomonas</taxon>
    </lineage>
</organism>
<keyword evidence="6" id="KW-0408">Iron</keyword>
<evidence type="ECO:0000256" key="7">
    <source>
        <dbReference type="ARBA" id="ARBA00023014"/>
    </source>
</evidence>
<evidence type="ECO:0000259" key="8">
    <source>
        <dbReference type="PROSITE" id="PS51379"/>
    </source>
</evidence>
<accession>A0AAW7XMP4</accession>
<evidence type="ECO:0000256" key="1">
    <source>
        <dbReference type="ARBA" id="ARBA00022448"/>
    </source>
</evidence>
<dbReference type="InterPro" id="IPR037171">
    <property type="entry name" value="NagB/RpiA_transferase-like"/>
</dbReference>
<dbReference type="InterPro" id="IPR024185">
    <property type="entry name" value="FTHF_cligase-like_sf"/>
</dbReference>
<dbReference type="Proteomes" id="UP001169862">
    <property type="component" value="Unassembled WGS sequence"/>
</dbReference>
<keyword evidence="7" id="KW-0411">Iron-sulfur</keyword>
<proteinExistence type="predicted"/>
<keyword evidence="3" id="KW-0479">Metal-binding</keyword>
<evidence type="ECO:0000256" key="2">
    <source>
        <dbReference type="ARBA" id="ARBA00022485"/>
    </source>
</evidence>
<dbReference type="Pfam" id="PF13183">
    <property type="entry name" value="Fer4_8"/>
    <property type="match status" value="1"/>
</dbReference>
<dbReference type="PROSITE" id="PS51379">
    <property type="entry name" value="4FE4S_FER_2"/>
    <property type="match status" value="1"/>
</dbReference>
<dbReference type="NCBIfam" id="TIGR00273">
    <property type="entry name" value="LutB/LldF family L-lactate oxidation iron-sulfur protein"/>
    <property type="match status" value="1"/>
</dbReference>
<dbReference type="InterPro" id="IPR009051">
    <property type="entry name" value="Helical_ferredxn"/>
</dbReference>
<dbReference type="GO" id="GO:0046872">
    <property type="term" value="F:metal ion binding"/>
    <property type="evidence" value="ECO:0007669"/>
    <property type="project" value="UniProtKB-KW"/>
</dbReference>
<dbReference type="PROSITE" id="PS00198">
    <property type="entry name" value="4FE4S_FER_1"/>
    <property type="match status" value="1"/>
</dbReference>
<dbReference type="Pfam" id="PF11870">
    <property type="entry name" value="LutB_C"/>
    <property type="match status" value="1"/>
</dbReference>
<evidence type="ECO:0000256" key="4">
    <source>
        <dbReference type="ARBA" id="ARBA00022737"/>
    </source>
</evidence>
<dbReference type="PANTHER" id="PTHR47153:SF2">
    <property type="entry name" value="LACTATE UTILIZATION PROTEIN B"/>
    <property type="match status" value="1"/>
</dbReference>